<dbReference type="AlphaFoldDB" id="C5LAQ4"/>
<reference evidence="2 3" key="1">
    <citation type="submission" date="2008-07" db="EMBL/GenBank/DDBJ databases">
        <authorList>
            <person name="El-Sayed N."/>
            <person name="Caler E."/>
            <person name="Inman J."/>
            <person name="Amedeo P."/>
            <person name="Hass B."/>
            <person name="Wortman J."/>
        </authorList>
    </citation>
    <scope>NUCLEOTIDE SEQUENCE [LARGE SCALE GENOMIC DNA]</scope>
    <source>
        <strain evidence="3">ATCC 50983 / TXsc</strain>
    </source>
</reference>
<feature type="region of interest" description="Disordered" evidence="1">
    <location>
        <begin position="168"/>
        <end position="214"/>
    </location>
</feature>
<dbReference type="Proteomes" id="UP000007800">
    <property type="component" value="Unassembled WGS sequence"/>
</dbReference>
<evidence type="ECO:0000313" key="2">
    <source>
        <dbReference type="EMBL" id="EER06182.1"/>
    </source>
</evidence>
<accession>C5LAQ4</accession>
<dbReference type="OMA" id="WRKDEYI"/>
<sequence>MDHSSAVLDAYVTLTSEDVHRITALAKSLVATEFPTGGSSEKVEIPVHPQNFLRYLREMESLGTAARGSLEQAETCYEQLTREIKELSRSKPWRKDEYITETRAKKLTYLLNKVADARKGFETCVEKQKAKAEKASRAREDVAQSLQKTDQLIDLIDAKLNSAIRQPAELTPGNSQGGFGDGPTAVVMAGRRQTKRRRSSSSAYNTISKRSRGR</sequence>
<evidence type="ECO:0000313" key="3">
    <source>
        <dbReference type="Proteomes" id="UP000007800"/>
    </source>
</evidence>
<dbReference type="GeneID" id="9065061"/>
<gene>
    <name evidence="2" type="ORF">Pmar_PMAR015944</name>
</gene>
<name>C5LAQ4_PERM5</name>
<dbReference type="OrthoDB" id="10367993at2759"/>
<dbReference type="RefSeq" id="XP_002774366.1">
    <property type="nucleotide sequence ID" value="XM_002774320.1"/>
</dbReference>
<keyword evidence="3" id="KW-1185">Reference proteome</keyword>
<organism evidence="3">
    <name type="scientific">Perkinsus marinus (strain ATCC 50983 / TXsc)</name>
    <dbReference type="NCBI Taxonomy" id="423536"/>
    <lineage>
        <taxon>Eukaryota</taxon>
        <taxon>Sar</taxon>
        <taxon>Alveolata</taxon>
        <taxon>Perkinsozoa</taxon>
        <taxon>Perkinsea</taxon>
        <taxon>Perkinsida</taxon>
        <taxon>Perkinsidae</taxon>
        <taxon>Perkinsus</taxon>
    </lineage>
</organism>
<protein>
    <submittedName>
        <fullName evidence="2">Uncharacterized protein</fullName>
    </submittedName>
</protein>
<proteinExistence type="predicted"/>
<dbReference type="InParanoid" id="C5LAQ4"/>
<dbReference type="EMBL" id="GG680765">
    <property type="protein sequence ID" value="EER06182.1"/>
    <property type="molecule type" value="Genomic_DNA"/>
</dbReference>
<evidence type="ECO:0000256" key="1">
    <source>
        <dbReference type="SAM" id="MobiDB-lite"/>
    </source>
</evidence>